<dbReference type="VEuPathDB" id="FungiDB:H310_01729"/>
<protein>
    <recommendedName>
        <fullName evidence="3">BZIP domain-containing protein</fullName>
    </recommendedName>
</protein>
<evidence type="ECO:0008006" key="3">
    <source>
        <dbReference type="Google" id="ProtNLM"/>
    </source>
</evidence>
<organism evidence="2">
    <name type="scientific">Aphanomyces invadans</name>
    <dbReference type="NCBI Taxonomy" id="157072"/>
    <lineage>
        <taxon>Eukaryota</taxon>
        <taxon>Sar</taxon>
        <taxon>Stramenopiles</taxon>
        <taxon>Oomycota</taxon>
        <taxon>Saprolegniomycetes</taxon>
        <taxon>Saprolegniales</taxon>
        <taxon>Verrucalvaceae</taxon>
        <taxon>Aphanomyces</taxon>
    </lineage>
</organism>
<proteinExistence type="predicted"/>
<evidence type="ECO:0000313" key="2">
    <source>
        <dbReference type="EMBL" id="ETW09367.1"/>
    </source>
</evidence>
<dbReference type="AlphaFoldDB" id="A0A024UTW8"/>
<accession>A0A024UTW8</accession>
<evidence type="ECO:0000256" key="1">
    <source>
        <dbReference type="SAM" id="MobiDB-lite"/>
    </source>
</evidence>
<gene>
    <name evidence="2" type="ORF">H310_01729</name>
</gene>
<reference evidence="2" key="1">
    <citation type="submission" date="2013-12" db="EMBL/GenBank/DDBJ databases">
        <title>The Genome Sequence of Aphanomyces invadans NJM9701.</title>
        <authorList>
            <consortium name="The Broad Institute Genomics Platform"/>
            <person name="Russ C."/>
            <person name="Tyler B."/>
            <person name="van West P."/>
            <person name="Dieguez-Uribeondo J."/>
            <person name="Young S.K."/>
            <person name="Zeng Q."/>
            <person name="Gargeya S."/>
            <person name="Fitzgerald M."/>
            <person name="Abouelleil A."/>
            <person name="Alvarado L."/>
            <person name="Chapman S.B."/>
            <person name="Gainer-Dewar J."/>
            <person name="Goldberg J."/>
            <person name="Griggs A."/>
            <person name="Gujja S."/>
            <person name="Hansen M."/>
            <person name="Howarth C."/>
            <person name="Imamovic A."/>
            <person name="Ireland A."/>
            <person name="Larimer J."/>
            <person name="McCowan C."/>
            <person name="Murphy C."/>
            <person name="Pearson M."/>
            <person name="Poon T.W."/>
            <person name="Priest M."/>
            <person name="Roberts A."/>
            <person name="Saif S."/>
            <person name="Shea T."/>
            <person name="Sykes S."/>
            <person name="Wortman J."/>
            <person name="Nusbaum C."/>
            <person name="Birren B."/>
        </authorList>
    </citation>
    <scope>NUCLEOTIDE SEQUENCE [LARGE SCALE GENOMIC DNA]</scope>
    <source>
        <strain evidence="2">NJM9701</strain>
    </source>
</reference>
<feature type="region of interest" description="Disordered" evidence="1">
    <location>
        <begin position="1"/>
        <end position="49"/>
    </location>
</feature>
<name>A0A024UTW8_9STRA</name>
<dbReference type="GeneID" id="20078779"/>
<sequence length="394" mass="44660">MFYEIGEEGMSKNGTTVPTREGAHGPPATEVEGSSVWSSDVENDDDDSLRSALAAEDKKARRRAQIAKSARKHRIRQKAELLELRSQVQELTASLASCCRNCRRPPHDSIPPLDMSDDHEDFGVQASLRGLWLNAPLQTADTGPGPNVYHPFHHLTADPAHRHATLLAIAKPAPLRMYNQILEDTHSIPSFPPYVDVRMTGMGENVSIKFCRVCEITNFDHKTVSDVFWAIFWGFGDDNVVMNAGLCRRKRILQMDSMSHYEHVTYSVPNMPDVRLESLDVVTRSSDPNYTIFTWESIDQDDLFPAAPPDYHPTTTTVIRREEIGSVMFRTESDADGNIRTVLRTVIYSRPFVQTLPKKTTRDMNEPFAHLYCRLNVVAEEHVSRYLLQKFMSN</sequence>
<dbReference type="OrthoDB" id="161411at2759"/>
<dbReference type="EMBL" id="KI913953">
    <property type="protein sequence ID" value="ETW09367.1"/>
    <property type="molecule type" value="Genomic_DNA"/>
</dbReference>
<dbReference type="CDD" id="cd14686">
    <property type="entry name" value="bZIP"/>
    <property type="match status" value="1"/>
</dbReference>
<dbReference type="RefSeq" id="XP_008863172.1">
    <property type="nucleotide sequence ID" value="XM_008864950.1"/>
</dbReference>